<feature type="region of interest" description="Disordered" evidence="1">
    <location>
        <begin position="1"/>
        <end position="30"/>
    </location>
</feature>
<protein>
    <submittedName>
        <fullName evidence="2">Uncharacterized protein</fullName>
    </submittedName>
</protein>
<sequence length="46" mass="4962">MEDDRHSACSPAGNMCRNARATGSSDQPRTPVCVGRTVRNACRVRA</sequence>
<evidence type="ECO:0000256" key="1">
    <source>
        <dbReference type="SAM" id="MobiDB-lite"/>
    </source>
</evidence>
<gene>
    <name evidence="2" type="ORF">NBRC3293_1267</name>
</gene>
<name>A0A829X562_GLUOY</name>
<dbReference type="EMBL" id="BARJ01000006">
    <property type="protein sequence ID" value="GEM16769.1"/>
    <property type="molecule type" value="Genomic_DNA"/>
</dbReference>
<evidence type="ECO:0000313" key="2">
    <source>
        <dbReference type="EMBL" id="GEM16769.1"/>
    </source>
</evidence>
<evidence type="ECO:0000313" key="3">
    <source>
        <dbReference type="Proteomes" id="UP000484858"/>
    </source>
</evidence>
<proteinExistence type="predicted"/>
<comment type="caution">
    <text evidence="2">The sequence shown here is derived from an EMBL/GenBank/DDBJ whole genome shotgun (WGS) entry which is preliminary data.</text>
</comment>
<organism evidence="2 3">
    <name type="scientific">Gluconobacter oxydans NBRC 3293</name>
    <dbReference type="NCBI Taxonomy" id="1315969"/>
    <lineage>
        <taxon>Bacteria</taxon>
        <taxon>Pseudomonadati</taxon>
        <taxon>Pseudomonadota</taxon>
        <taxon>Alphaproteobacteria</taxon>
        <taxon>Acetobacterales</taxon>
        <taxon>Acetobacteraceae</taxon>
        <taxon>Gluconobacter</taxon>
    </lineage>
</organism>
<dbReference type="AlphaFoldDB" id="A0A829X562"/>
<dbReference type="Proteomes" id="UP000484858">
    <property type="component" value="Unassembled WGS sequence"/>
</dbReference>
<reference evidence="2 3" key="1">
    <citation type="submission" date="2013-04" db="EMBL/GenBank/DDBJ databases">
        <title>Gluconobacter oxydans NBRC 3293 whole genome sequence.</title>
        <authorList>
            <person name="Matsutani M."/>
            <person name="Yakushi T."/>
            <person name="Matsushita K."/>
        </authorList>
    </citation>
    <scope>NUCLEOTIDE SEQUENCE [LARGE SCALE GENOMIC DNA]</scope>
    <source>
        <strain evidence="2 3">NBRC 3293</strain>
    </source>
</reference>
<accession>A0A829X562</accession>